<keyword evidence="1" id="KW-0732">Signal</keyword>
<proteinExistence type="predicted"/>
<dbReference type="AlphaFoldDB" id="A0A452ZD32"/>
<reference evidence="2" key="4">
    <citation type="submission" date="2019-03" db="UniProtKB">
        <authorList>
            <consortium name="EnsemblPlants"/>
        </authorList>
    </citation>
    <scope>IDENTIFICATION</scope>
</reference>
<protein>
    <submittedName>
        <fullName evidence="2">Uncharacterized protein</fullName>
    </submittedName>
</protein>
<dbReference type="Proteomes" id="UP000015105">
    <property type="component" value="Chromosome 1D"/>
</dbReference>
<reference evidence="2" key="5">
    <citation type="journal article" date="2021" name="G3 (Bethesda)">
        <title>Aegilops tauschii genome assembly Aet v5.0 features greater sequence contiguity and improved annotation.</title>
        <authorList>
            <person name="Wang L."/>
            <person name="Zhu T."/>
            <person name="Rodriguez J.C."/>
            <person name="Deal K.R."/>
            <person name="Dubcovsky J."/>
            <person name="McGuire P.E."/>
            <person name="Lux T."/>
            <person name="Spannagl M."/>
            <person name="Mayer K.F.X."/>
            <person name="Baldrich P."/>
            <person name="Meyers B.C."/>
            <person name="Huo N."/>
            <person name="Gu Y.Q."/>
            <person name="Zhou H."/>
            <person name="Devos K.M."/>
            <person name="Bennetzen J.L."/>
            <person name="Unver T."/>
            <person name="Budak H."/>
            <person name="Gulick P.J."/>
            <person name="Galiba G."/>
            <person name="Kalapos B."/>
            <person name="Nelson D.R."/>
            <person name="Li P."/>
            <person name="You F.M."/>
            <person name="Luo M.C."/>
            <person name="Dvorak J."/>
        </authorList>
    </citation>
    <scope>NUCLEOTIDE SEQUENCE [LARGE SCALE GENOMIC DNA]</scope>
    <source>
        <strain evidence="2">cv. AL8/78</strain>
    </source>
</reference>
<reference evidence="3" key="1">
    <citation type="journal article" date="2014" name="Science">
        <title>Ancient hybridizations among the ancestral genomes of bread wheat.</title>
        <authorList>
            <consortium name="International Wheat Genome Sequencing Consortium,"/>
            <person name="Marcussen T."/>
            <person name="Sandve S.R."/>
            <person name="Heier L."/>
            <person name="Spannagl M."/>
            <person name="Pfeifer M."/>
            <person name="Jakobsen K.S."/>
            <person name="Wulff B.B."/>
            <person name="Steuernagel B."/>
            <person name="Mayer K.F."/>
            <person name="Olsen O.A."/>
        </authorList>
    </citation>
    <scope>NUCLEOTIDE SEQUENCE [LARGE SCALE GENOMIC DNA]</scope>
    <source>
        <strain evidence="3">cv. AL8/78</strain>
    </source>
</reference>
<reference evidence="3" key="2">
    <citation type="journal article" date="2017" name="Nat. Plants">
        <title>The Aegilops tauschii genome reveals multiple impacts of transposons.</title>
        <authorList>
            <person name="Zhao G."/>
            <person name="Zou C."/>
            <person name="Li K."/>
            <person name="Wang K."/>
            <person name="Li T."/>
            <person name="Gao L."/>
            <person name="Zhang X."/>
            <person name="Wang H."/>
            <person name="Yang Z."/>
            <person name="Liu X."/>
            <person name="Jiang W."/>
            <person name="Mao L."/>
            <person name="Kong X."/>
            <person name="Jiao Y."/>
            <person name="Jia J."/>
        </authorList>
    </citation>
    <scope>NUCLEOTIDE SEQUENCE [LARGE SCALE GENOMIC DNA]</scope>
    <source>
        <strain evidence="3">cv. AL8/78</strain>
    </source>
</reference>
<sequence>HTHGASRRKMKSRFCHLVFIFLVVSLCSLPAFGIRHGSFQSVNHKDLAPSPSSTELPSLAQSRAFESLISVDYTGVEGHPPQIHAPKLVEAPPSD</sequence>
<evidence type="ECO:0000256" key="1">
    <source>
        <dbReference type="SAM" id="SignalP"/>
    </source>
</evidence>
<keyword evidence="3" id="KW-1185">Reference proteome</keyword>
<evidence type="ECO:0000313" key="3">
    <source>
        <dbReference type="Proteomes" id="UP000015105"/>
    </source>
</evidence>
<reference evidence="2" key="3">
    <citation type="journal article" date="2017" name="Nature">
        <title>Genome sequence of the progenitor of the wheat D genome Aegilops tauschii.</title>
        <authorList>
            <person name="Luo M.C."/>
            <person name="Gu Y.Q."/>
            <person name="Puiu D."/>
            <person name="Wang H."/>
            <person name="Twardziok S.O."/>
            <person name="Deal K.R."/>
            <person name="Huo N."/>
            <person name="Zhu T."/>
            <person name="Wang L."/>
            <person name="Wang Y."/>
            <person name="McGuire P.E."/>
            <person name="Liu S."/>
            <person name="Long H."/>
            <person name="Ramasamy R.K."/>
            <person name="Rodriguez J.C."/>
            <person name="Van S.L."/>
            <person name="Yuan L."/>
            <person name="Wang Z."/>
            <person name="Xia Z."/>
            <person name="Xiao L."/>
            <person name="Anderson O.D."/>
            <person name="Ouyang S."/>
            <person name="Liang Y."/>
            <person name="Zimin A.V."/>
            <person name="Pertea G."/>
            <person name="Qi P."/>
            <person name="Bennetzen J.L."/>
            <person name="Dai X."/>
            <person name="Dawson M.W."/>
            <person name="Muller H.G."/>
            <person name="Kugler K."/>
            <person name="Rivarola-Duarte L."/>
            <person name="Spannagl M."/>
            <person name="Mayer K.F.X."/>
            <person name="Lu F.H."/>
            <person name="Bevan M.W."/>
            <person name="Leroy P."/>
            <person name="Li P."/>
            <person name="You F.M."/>
            <person name="Sun Q."/>
            <person name="Liu Z."/>
            <person name="Lyons E."/>
            <person name="Wicker T."/>
            <person name="Salzberg S.L."/>
            <person name="Devos K.M."/>
            <person name="Dvorak J."/>
        </authorList>
    </citation>
    <scope>NUCLEOTIDE SEQUENCE [LARGE SCALE GENOMIC DNA]</scope>
    <source>
        <strain evidence="2">cv. AL8/78</strain>
    </source>
</reference>
<accession>A0A452ZD32</accession>
<dbReference type="Gramene" id="AET1Gv20721500.1">
    <property type="protein sequence ID" value="AET1Gv20721500.1"/>
    <property type="gene ID" value="AET1Gv20721500"/>
</dbReference>
<name>A0A452ZD32_AEGTS</name>
<feature type="chain" id="PRO_5019045288" evidence="1">
    <location>
        <begin position="34"/>
        <end position="95"/>
    </location>
</feature>
<dbReference type="EnsemblPlants" id="AET1Gv20721500.1">
    <property type="protein sequence ID" value="AET1Gv20721500.1"/>
    <property type="gene ID" value="AET1Gv20721500"/>
</dbReference>
<evidence type="ECO:0000313" key="2">
    <source>
        <dbReference type="EnsemblPlants" id="AET1Gv20721500.1"/>
    </source>
</evidence>
<feature type="signal peptide" evidence="1">
    <location>
        <begin position="1"/>
        <end position="33"/>
    </location>
</feature>
<organism evidence="2 3">
    <name type="scientific">Aegilops tauschii subsp. strangulata</name>
    <name type="common">Goatgrass</name>
    <dbReference type="NCBI Taxonomy" id="200361"/>
    <lineage>
        <taxon>Eukaryota</taxon>
        <taxon>Viridiplantae</taxon>
        <taxon>Streptophyta</taxon>
        <taxon>Embryophyta</taxon>
        <taxon>Tracheophyta</taxon>
        <taxon>Spermatophyta</taxon>
        <taxon>Magnoliopsida</taxon>
        <taxon>Liliopsida</taxon>
        <taxon>Poales</taxon>
        <taxon>Poaceae</taxon>
        <taxon>BOP clade</taxon>
        <taxon>Pooideae</taxon>
        <taxon>Triticodae</taxon>
        <taxon>Triticeae</taxon>
        <taxon>Triticinae</taxon>
        <taxon>Aegilops</taxon>
    </lineage>
</organism>